<dbReference type="EMBL" id="JABXXP010001033">
    <property type="protein sequence ID" value="NVN13587.1"/>
    <property type="molecule type" value="Genomic_DNA"/>
</dbReference>
<comment type="caution">
    <text evidence="2">The sequence shown here is derived from an EMBL/GenBank/DDBJ whole genome shotgun (WGS) entry which is preliminary data.</text>
</comment>
<organism evidence="2 3">
    <name type="scientific">Nguyenibacter vanlangensis</name>
    <dbReference type="NCBI Taxonomy" id="1216886"/>
    <lineage>
        <taxon>Bacteria</taxon>
        <taxon>Pseudomonadati</taxon>
        <taxon>Pseudomonadota</taxon>
        <taxon>Alphaproteobacteria</taxon>
        <taxon>Acetobacterales</taxon>
        <taxon>Acetobacteraceae</taxon>
        <taxon>Nguyenibacter</taxon>
    </lineage>
</organism>
<sequence length="48" mass="5164">MNQNATPAADAYPREGDLPETNLPEGDLNDPALRDRAVRAARGLAPFD</sequence>
<gene>
    <name evidence="2" type="ORF">HUK84_21020</name>
</gene>
<dbReference type="AlphaFoldDB" id="A0A7Y7J0I6"/>
<accession>A0A7Y7J0I6</accession>
<dbReference type="Proteomes" id="UP000534870">
    <property type="component" value="Unassembled WGS sequence"/>
</dbReference>
<feature type="non-terminal residue" evidence="2">
    <location>
        <position position="48"/>
    </location>
</feature>
<feature type="region of interest" description="Disordered" evidence="1">
    <location>
        <begin position="1"/>
        <end position="32"/>
    </location>
</feature>
<protein>
    <submittedName>
        <fullName evidence="2">Uncharacterized protein</fullName>
    </submittedName>
</protein>
<evidence type="ECO:0000256" key="1">
    <source>
        <dbReference type="SAM" id="MobiDB-lite"/>
    </source>
</evidence>
<proteinExistence type="predicted"/>
<evidence type="ECO:0000313" key="3">
    <source>
        <dbReference type="Proteomes" id="UP000534870"/>
    </source>
</evidence>
<name>A0A7Y7J0I6_9PROT</name>
<reference evidence="2 3" key="1">
    <citation type="submission" date="2020-06" db="EMBL/GenBank/DDBJ databases">
        <title>Description of novel acetic acid bacteria.</title>
        <authorList>
            <person name="Sombolestani A."/>
        </authorList>
    </citation>
    <scope>NUCLEOTIDE SEQUENCE [LARGE SCALE GENOMIC DNA]</scope>
    <source>
        <strain evidence="2 3">LMG 31431</strain>
    </source>
</reference>
<evidence type="ECO:0000313" key="2">
    <source>
        <dbReference type="EMBL" id="NVN13587.1"/>
    </source>
</evidence>